<comment type="caution">
    <text evidence="1">The sequence shown here is derived from an EMBL/GenBank/DDBJ whole genome shotgun (WGS) entry which is preliminary data.</text>
</comment>
<evidence type="ECO:0000313" key="2">
    <source>
        <dbReference type="Proteomes" id="UP000004703"/>
    </source>
</evidence>
<dbReference type="EMBL" id="ACCU02000003">
    <property type="protein sequence ID" value="EEE45290.1"/>
    <property type="molecule type" value="Genomic_DNA"/>
</dbReference>
<evidence type="ECO:0000313" key="1">
    <source>
        <dbReference type="EMBL" id="EEE45290.1"/>
    </source>
</evidence>
<dbReference type="AlphaFoldDB" id="A0A5E8H0E5"/>
<reference evidence="1 2" key="1">
    <citation type="submission" date="2008-01" db="EMBL/GenBank/DDBJ databases">
        <authorList>
            <person name="Wagner-Dobler I."/>
            <person name="Ferriera S."/>
            <person name="Johnson J."/>
            <person name="Kravitz S."/>
            <person name="Beeson K."/>
            <person name="Sutton G."/>
            <person name="Rogers Y.-H."/>
            <person name="Friedman R."/>
            <person name="Frazier M."/>
            <person name="Venter J.C."/>
        </authorList>
    </citation>
    <scope>NUCLEOTIDE SEQUENCE [LARGE SCALE GENOMIC DNA]</scope>
    <source>
        <strain evidence="2">DSM 17067 / NCIMB 14079 / DFL-11</strain>
    </source>
</reference>
<organism evidence="1 2">
    <name type="scientific">Roseibium alexandrii (strain DSM 17067 / NCIMB 14079 / DFL-11)</name>
    <name type="common">Labrenzia alexandrii</name>
    <dbReference type="NCBI Taxonomy" id="244592"/>
    <lineage>
        <taxon>Bacteria</taxon>
        <taxon>Pseudomonadati</taxon>
        <taxon>Pseudomonadota</taxon>
        <taxon>Alphaproteobacteria</taxon>
        <taxon>Hyphomicrobiales</taxon>
        <taxon>Stappiaceae</taxon>
        <taxon>Roseibium</taxon>
    </lineage>
</organism>
<dbReference type="Proteomes" id="UP000004703">
    <property type="component" value="Chromosome"/>
</dbReference>
<gene>
    <name evidence="1" type="ORF">SADFL11_2579</name>
</gene>
<accession>A0A5E8H0E5</accession>
<name>A0A5E8H0E5_ROSAD</name>
<protein>
    <submittedName>
        <fullName evidence="1">Uncharacterized protein</fullName>
    </submittedName>
</protein>
<proteinExistence type="predicted"/>
<sequence>MSAAAEEWAVRAADALVWPDPCLRRQVLLALAARHVGGAFQLVFAELADHLELNAISLWMALMELRRKGLIDARFGPVMTITLAIDFPTDELNQPAEVSALPRMSMEGAE</sequence>
<reference evidence="1 2" key="2">
    <citation type="submission" date="2013-04" db="EMBL/GenBank/DDBJ databases">
        <authorList>
            <person name="Fiebig A."/>
            <person name="Pradella S."/>
            <person name="Wagner-Doebler I."/>
        </authorList>
    </citation>
    <scope>NUCLEOTIDE SEQUENCE [LARGE SCALE GENOMIC DNA]</scope>
    <source>
        <strain evidence="2">DSM 17067 / NCIMB 14079 / DFL-11</strain>
    </source>
</reference>
<dbReference type="RefSeq" id="WP_008193132.1">
    <property type="nucleotide sequence ID" value="NZ_CM011002.1"/>
</dbReference>